<keyword evidence="3" id="KW-0808">Transferase</keyword>
<gene>
    <name evidence="3" type="ORF">EUA98_13785</name>
</gene>
<evidence type="ECO:0000313" key="3">
    <source>
        <dbReference type="EMBL" id="RYV50438.1"/>
    </source>
</evidence>
<feature type="domain" description="Aminotransferase class V" evidence="2">
    <location>
        <begin position="41"/>
        <end position="418"/>
    </location>
</feature>
<dbReference type="InterPro" id="IPR000192">
    <property type="entry name" value="Aminotrans_V_dom"/>
</dbReference>
<keyword evidence="3" id="KW-0032">Aminotransferase</keyword>
<dbReference type="InterPro" id="IPR015422">
    <property type="entry name" value="PyrdxlP-dep_Trfase_small"/>
</dbReference>
<sequence>MLPSEPHSPDALIAAIAAAVVGEDHVLAGPYGPRRITYADYTASGRSLAFLEDFIRAEVLPRYANTHTESSATGLATGRLREDARQIIRAAAGADEDTAVVFCGSGCTAAIDKLVGILQLRVPADLDDRFHLSAQIPPEQRPVVFVGPYEHHSNELAWRETIADVVAIGADDVGHIDLVSLAAELTRYADRPLKIGAFSAASNVTGILTDTAAVAALLHRHGALAFFDFAAAAPYVDIDMDGPTGPDGTDADPATAKDAVFLSPHKFIGGPGTPGVLLVRRDLAHNRVPVVPGGGTVAFVTPHLHAYLSDVELREEGGTPAIVESIRAGLVMQLKAAVGTAAIRAREQTLLERALARWRTNPAIEILGDTGADRLAIVSFTVRAPSGRLLHHNFLVAVLNDLFGIQARGGCACAGPYGHQLLGIDDRHSDAFQTAIGAGCSGLKPGWARVNLNYFLTDAVADYLIDAVDLLGSDGWRLLDEYGFEPATGLWRHATRPAEPPLRLSDIRYASDGSMTYPRDDRRAPVTALPGYLAEARRILAAATPTPPAAPGARPVGSPTSCPGQSDPGLNWFELPTAPVRQQPVR</sequence>
<proteinExistence type="predicted"/>
<evidence type="ECO:0000256" key="1">
    <source>
        <dbReference type="SAM" id="MobiDB-lite"/>
    </source>
</evidence>
<name>A0A4Q5MXP4_9MICO</name>
<dbReference type="InterPro" id="IPR015421">
    <property type="entry name" value="PyrdxlP-dep_Trfase_major"/>
</dbReference>
<protein>
    <submittedName>
        <fullName evidence="3">Aminotransferase class V-fold PLP-dependent enzyme</fullName>
    </submittedName>
</protein>
<dbReference type="SUPFAM" id="SSF53383">
    <property type="entry name" value="PLP-dependent transferases"/>
    <property type="match status" value="1"/>
</dbReference>
<dbReference type="InterPro" id="IPR015424">
    <property type="entry name" value="PyrdxlP-dep_Trfase"/>
</dbReference>
<evidence type="ECO:0000313" key="4">
    <source>
        <dbReference type="Proteomes" id="UP000293764"/>
    </source>
</evidence>
<evidence type="ECO:0000259" key="2">
    <source>
        <dbReference type="Pfam" id="PF00266"/>
    </source>
</evidence>
<dbReference type="PANTHER" id="PTHR43686:SF1">
    <property type="entry name" value="AMINOTRAN_5 DOMAIN-CONTAINING PROTEIN"/>
    <property type="match status" value="1"/>
</dbReference>
<accession>A0A4Q5MXP4</accession>
<comment type="caution">
    <text evidence="3">The sequence shown here is derived from an EMBL/GenBank/DDBJ whole genome shotgun (WGS) entry which is preliminary data.</text>
</comment>
<organism evidence="3 4">
    <name type="scientific">Pengzhenrongella frigida</name>
    <dbReference type="NCBI Taxonomy" id="1259133"/>
    <lineage>
        <taxon>Bacteria</taxon>
        <taxon>Bacillati</taxon>
        <taxon>Actinomycetota</taxon>
        <taxon>Actinomycetes</taxon>
        <taxon>Micrococcales</taxon>
        <taxon>Pengzhenrongella</taxon>
    </lineage>
</organism>
<dbReference type="Proteomes" id="UP000293764">
    <property type="component" value="Unassembled WGS sequence"/>
</dbReference>
<dbReference type="Gene3D" id="3.40.640.10">
    <property type="entry name" value="Type I PLP-dependent aspartate aminotransferase-like (Major domain)"/>
    <property type="match status" value="1"/>
</dbReference>
<reference evidence="3 4" key="1">
    <citation type="submission" date="2019-01" db="EMBL/GenBank/DDBJ databases">
        <title>Novel species of Cellulomonas.</title>
        <authorList>
            <person name="Liu Q."/>
            <person name="Xin Y.-H."/>
        </authorList>
    </citation>
    <scope>NUCLEOTIDE SEQUENCE [LARGE SCALE GENOMIC DNA]</scope>
    <source>
        <strain evidence="3 4">HLT2-17</strain>
    </source>
</reference>
<dbReference type="PANTHER" id="PTHR43686">
    <property type="entry name" value="SULFURTRANSFERASE-RELATED"/>
    <property type="match status" value="1"/>
</dbReference>
<dbReference type="GO" id="GO:0008483">
    <property type="term" value="F:transaminase activity"/>
    <property type="evidence" value="ECO:0007669"/>
    <property type="project" value="UniProtKB-KW"/>
</dbReference>
<dbReference type="AlphaFoldDB" id="A0A4Q5MXP4"/>
<dbReference type="OrthoDB" id="9804366at2"/>
<feature type="region of interest" description="Disordered" evidence="1">
    <location>
        <begin position="543"/>
        <end position="586"/>
    </location>
</feature>
<dbReference type="RefSeq" id="WP_130103267.1">
    <property type="nucleotide sequence ID" value="NZ_SDWW01000034.1"/>
</dbReference>
<dbReference type="Gene3D" id="3.90.1150.10">
    <property type="entry name" value="Aspartate Aminotransferase, domain 1"/>
    <property type="match status" value="1"/>
</dbReference>
<dbReference type="Pfam" id="PF00266">
    <property type="entry name" value="Aminotran_5"/>
    <property type="match status" value="1"/>
</dbReference>
<keyword evidence="4" id="KW-1185">Reference proteome</keyword>
<dbReference type="EMBL" id="SDWW01000034">
    <property type="protein sequence ID" value="RYV50438.1"/>
    <property type="molecule type" value="Genomic_DNA"/>
</dbReference>